<feature type="chain" id="PRO_5041937595" description="CULT domain-containing protein" evidence="1">
    <location>
        <begin position="23"/>
        <end position="197"/>
    </location>
</feature>
<dbReference type="PROSITE" id="PS51788">
    <property type="entry name" value="CULT"/>
    <property type="match status" value="1"/>
</dbReference>
<accession>A0AAD5LPF6</accession>
<dbReference type="Proteomes" id="UP000820818">
    <property type="component" value="Linkage Group LG1"/>
</dbReference>
<protein>
    <recommendedName>
        <fullName evidence="2">CULT domain-containing protein</fullName>
    </recommendedName>
</protein>
<dbReference type="Gene3D" id="2.170.150.20">
    <property type="entry name" value="Peptide methionine sulfoxide reductase"/>
    <property type="match status" value="1"/>
</dbReference>
<sequence length="197" mass="21878">MSVLQIWSIFLCCCSLLCPCLTCDEGPRYIDSKFSFNNQISESNEIGPSIFLCRMCGLSQDDEGSFLETASPFSLNVRNETIVLEKNATKVVTTVSVQKLRNPAGNVFDVVTLRKSSCKGVGKWVSHSTWFPGFSWKPCICSQCGRHLGWMFEDESSAKGSLPSKPSQSGFYALIRDAVLTESVAETLTYVPKIFRE</sequence>
<comment type="caution">
    <text evidence="3">The sequence shown here is derived from an EMBL/GenBank/DDBJ whole genome shotgun (WGS) entry which is preliminary data.</text>
</comment>
<name>A0AAD5LPF6_9CRUS</name>
<reference evidence="3 4" key="1">
    <citation type="submission" date="2022-05" db="EMBL/GenBank/DDBJ databases">
        <title>A multi-omics perspective on studying reproductive biology in Daphnia sinensis.</title>
        <authorList>
            <person name="Jia J."/>
        </authorList>
    </citation>
    <scope>NUCLEOTIDE SEQUENCE [LARGE SCALE GENOMIC DNA]</scope>
    <source>
        <strain evidence="3 4">WSL</strain>
    </source>
</reference>
<evidence type="ECO:0000259" key="2">
    <source>
        <dbReference type="PROSITE" id="PS51788"/>
    </source>
</evidence>
<feature type="signal peptide" evidence="1">
    <location>
        <begin position="1"/>
        <end position="22"/>
    </location>
</feature>
<evidence type="ECO:0000313" key="3">
    <source>
        <dbReference type="EMBL" id="KAI9565805.1"/>
    </source>
</evidence>
<feature type="domain" description="CULT" evidence="2">
    <location>
        <begin position="48"/>
        <end position="183"/>
    </location>
</feature>
<dbReference type="CDD" id="cd15777">
    <property type="entry name" value="CRBN_C_like"/>
    <property type="match status" value="1"/>
</dbReference>
<gene>
    <name evidence="3" type="ORF">GHT06_009600</name>
</gene>
<dbReference type="InterPro" id="IPR034750">
    <property type="entry name" value="CULT"/>
</dbReference>
<keyword evidence="4" id="KW-1185">Reference proteome</keyword>
<dbReference type="EMBL" id="WJBH02000001">
    <property type="protein sequence ID" value="KAI9565805.1"/>
    <property type="molecule type" value="Genomic_DNA"/>
</dbReference>
<proteinExistence type="predicted"/>
<dbReference type="AlphaFoldDB" id="A0AAD5LPF6"/>
<organism evidence="3 4">
    <name type="scientific">Daphnia sinensis</name>
    <dbReference type="NCBI Taxonomy" id="1820382"/>
    <lineage>
        <taxon>Eukaryota</taxon>
        <taxon>Metazoa</taxon>
        <taxon>Ecdysozoa</taxon>
        <taxon>Arthropoda</taxon>
        <taxon>Crustacea</taxon>
        <taxon>Branchiopoda</taxon>
        <taxon>Diplostraca</taxon>
        <taxon>Cladocera</taxon>
        <taxon>Anomopoda</taxon>
        <taxon>Daphniidae</taxon>
        <taxon>Daphnia</taxon>
        <taxon>Daphnia similis group</taxon>
    </lineage>
</organism>
<evidence type="ECO:0000256" key="1">
    <source>
        <dbReference type="SAM" id="SignalP"/>
    </source>
</evidence>
<keyword evidence="1" id="KW-0732">Signal</keyword>
<evidence type="ECO:0000313" key="4">
    <source>
        <dbReference type="Proteomes" id="UP000820818"/>
    </source>
</evidence>